<dbReference type="RefSeq" id="WP_338603466.1">
    <property type="nucleotide sequence ID" value="NZ_AP028679.1"/>
</dbReference>
<dbReference type="SUPFAM" id="SSF53474">
    <property type="entry name" value="alpha/beta-Hydrolases"/>
    <property type="match status" value="1"/>
</dbReference>
<evidence type="ECO:0000313" key="3">
    <source>
        <dbReference type="Proteomes" id="UP001366166"/>
    </source>
</evidence>
<gene>
    <name evidence="2" type="ORF">FAK_39930</name>
</gene>
<dbReference type="Pfam" id="PF00561">
    <property type="entry name" value="Abhydrolase_1"/>
    <property type="match status" value="1"/>
</dbReference>
<dbReference type="PRINTS" id="PR00111">
    <property type="entry name" value="ABHYDROLASE"/>
</dbReference>
<dbReference type="Proteomes" id="UP001366166">
    <property type="component" value="Chromosome"/>
</dbReference>
<evidence type="ECO:0000313" key="2">
    <source>
        <dbReference type="EMBL" id="BEQ16927.1"/>
    </source>
</evidence>
<dbReference type="EMBL" id="AP028679">
    <property type="protein sequence ID" value="BEQ16927.1"/>
    <property type="molecule type" value="Genomic_DNA"/>
</dbReference>
<dbReference type="Gene3D" id="3.40.50.1820">
    <property type="entry name" value="alpha/beta hydrolase"/>
    <property type="match status" value="1"/>
</dbReference>
<protein>
    <recommendedName>
        <fullName evidence="1">AB hydrolase-1 domain-containing protein</fullName>
    </recommendedName>
</protein>
<dbReference type="KEGG" id="dmp:FAK_39930"/>
<accession>A0AAU9EKM3</accession>
<dbReference type="InterPro" id="IPR029058">
    <property type="entry name" value="AB_hydrolase_fold"/>
</dbReference>
<sequence>MAFLELVGRQVYFEQHGEGPLVVLLHHGFGSSEMWRGVLPHLVMAGYRVVTYDRRCYGQSEQGEDYREFYFSEGFRDASVAELTGLMAALDLGPAHLVGQCEGGVVALDMARLHPESVKSLVAASTQCYSSVPMPELNQAKFPISYAQLDQAVKNKMIKWQGPEKAEERFDLYSYMGGSYGCGMFDLRPQLPEVAAPALVLYPDRSALFPVEEGLAMYRSLPQGELAVMPACGHNSYDHHPQDYLRILLGFLGRQEHGENSPDTYRTATCAG</sequence>
<dbReference type="PANTHER" id="PTHR43689">
    <property type="entry name" value="HYDROLASE"/>
    <property type="match status" value="1"/>
</dbReference>
<keyword evidence="3" id="KW-1185">Reference proteome</keyword>
<organism evidence="2 3">
    <name type="scientific">Desulfoferula mesophila</name>
    <dbReference type="NCBI Taxonomy" id="3058419"/>
    <lineage>
        <taxon>Bacteria</taxon>
        <taxon>Pseudomonadati</taxon>
        <taxon>Thermodesulfobacteriota</taxon>
        <taxon>Desulfarculia</taxon>
        <taxon>Desulfarculales</taxon>
        <taxon>Desulfarculaceae</taxon>
        <taxon>Desulfoferula</taxon>
    </lineage>
</organism>
<evidence type="ECO:0000259" key="1">
    <source>
        <dbReference type="Pfam" id="PF00561"/>
    </source>
</evidence>
<proteinExistence type="predicted"/>
<dbReference type="PANTHER" id="PTHR43689:SF8">
    <property type="entry name" value="ALPHA_BETA-HYDROLASES SUPERFAMILY PROTEIN"/>
    <property type="match status" value="1"/>
</dbReference>
<dbReference type="AlphaFoldDB" id="A0AAU9EKM3"/>
<reference evidence="3" key="1">
    <citation type="journal article" date="2023" name="Arch. Microbiol.">
        <title>Desulfoferula mesophilus gen. nov. sp. nov., a mesophilic sulfate-reducing bacterium isolated from a brackish lake sediment.</title>
        <authorList>
            <person name="Watanabe T."/>
            <person name="Yabe T."/>
            <person name="Tsuji J.M."/>
            <person name="Fukui M."/>
        </authorList>
    </citation>
    <scope>NUCLEOTIDE SEQUENCE [LARGE SCALE GENOMIC DNA]</scope>
    <source>
        <strain evidence="3">12FAK</strain>
    </source>
</reference>
<dbReference type="InterPro" id="IPR000073">
    <property type="entry name" value="AB_hydrolase_1"/>
</dbReference>
<feature type="domain" description="AB hydrolase-1" evidence="1">
    <location>
        <begin position="20"/>
        <end position="138"/>
    </location>
</feature>
<name>A0AAU9EKM3_9BACT</name>